<dbReference type="InterPro" id="IPR000595">
    <property type="entry name" value="cNMP-bd_dom"/>
</dbReference>
<dbReference type="Pfam" id="PF00240">
    <property type="entry name" value="ubiquitin"/>
    <property type="match status" value="1"/>
</dbReference>
<dbReference type="InterPro" id="IPR014710">
    <property type="entry name" value="RmlC-like_jellyroll"/>
</dbReference>
<dbReference type="eggNOG" id="ENOG502RZR6">
    <property type="taxonomic scope" value="Eukaryota"/>
</dbReference>
<feature type="domain" description="Cyclic nucleotide-binding" evidence="1">
    <location>
        <begin position="393"/>
        <end position="484"/>
    </location>
</feature>
<dbReference type="PANTHER" id="PTHR23011">
    <property type="entry name" value="CYCLIC NUCLEOTIDE-BINDING DOMAIN CONTAINING PROTEIN"/>
    <property type="match status" value="1"/>
</dbReference>
<dbReference type="EMBL" id="JH767183">
    <property type="protein sequence ID" value="EQC29477.1"/>
    <property type="molecule type" value="Genomic_DNA"/>
</dbReference>
<dbReference type="VEuPathDB" id="FungiDB:SDRG_12725"/>
<evidence type="ECO:0000313" key="3">
    <source>
        <dbReference type="EMBL" id="EQC29477.1"/>
    </source>
</evidence>
<protein>
    <recommendedName>
        <fullName evidence="5">Cyclic nucleotide-binding domain-containing protein</fullName>
    </recommendedName>
</protein>
<dbReference type="SMART" id="SM00100">
    <property type="entry name" value="cNMP"/>
    <property type="match status" value="2"/>
</dbReference>
<feature type="domain" description="Ubiquitin-like" evidence="2">
    <location>
        <begin position="44"/>
        <end position="117"/>
    </location>
</feature>
<dbReference type="AlphaFoldDB" id="T0RI60"/>
<dbReference type="OrthoDB" id="2021138at2759"/>
<dbReference type="InParanoid" id="T0RI60"/>
<evidence type="ECO:0000259" key="2">
    <source>
        <dbReference type="PROSITE" id="PS50053"/>
    </source>
</evidence>
<dbReference type="GeneID" id="19953452"/>
<dbReference type="Pfam" id="PF00027">
    <property type="entry name" value="cNMP_binding"/>
    <property type="match status" value="1"/>
</dbReference>
<sequence length="668" mass="73688">MQSLARDFVDDAPRLLGKAHTSVSQLRGLRLFRSSHSSHSRSAYAIQVQIGEKAPEYLQVAPYLTITNVKVLLYKEHGILYEEQTLFFNSQLLEDHEDLAHLGIVEGSLLYVVLKKRYRSLGSATSTVKSVVISATNNEGFELIDIIAPLPPLRVVVYRIMFAMVYLRRLDQLQAEHTRHVIWTPPPRLLPVRPEDVLHGASLKKDDAITLGALRGVMQIEHDMRSPSATRTLKKWLAGVKYFYDCSLPDASYNDIARHIVYARYAPGDFVFREGDAGEAFYIVLSGTVGIAASGEGLFATMRRGMSFGEIGLLRGSTGYRSGSALVTYECSCTELALVSRDVFLRSILSYKQAMLAENERNLTSFPALAHAPKGTTTHLAYLATVTQLDVHDTLYRKGDYVSHLYLLVKGEVKLTATSSVSATAPTGQAIEAPVKVLVLRRAPSILGHEICSASNDLCSSTTIETLSSCKLLAINKNALLRFVLCNTAILASIHADATHLQDEITRRLETARAYTKVQVEQPPHPSIEMEALDTFFDSALSTVRTPPLPNEAATSSSPAAVASPRKVALRSIKDRATGSFTTAFAKICRDHWHETLPHGDLLTYEEQMHYTSRPTASLSADEKKVKLECLVRGLSRIPPVDVKLVSVVPNAGNDQYTFEDVSDDENN</sequence>
<dbReference type="Gene3D" id="3.10.20.90">
    <property type="entry name" value="Phosphatidylinositol 3-kinase Catalytic Subunit, Chain A, domain 1"/>
    <property type="match status" value="1"/>
</dbReference>
<evidence type="ECO:0000313" key="4">
    <source>
        <dbReference type="Proteomes" id="UP000030762"/>
    </source>
</evidence>
<evidence type="ECO:0008006" key="5">
    <source>
        <dbReference type="Google" id="ProtNLM"/>
    </source>
</evidence>
<feature type="domain" description="Cyclic nucleotide-binding" evidence="1">
    <location>
        <begin position="247"/>
        <end position="348"/>
    </location>
</feature>
<dbReference type="CDD" id="cd17039">
    <property type="entry name" value="Ubl_ubiquitin_like"/>
    <property type="match status" value="1"/>
</dbReference>
<dbReference type="SUPFAM" id="SSF54236">
    <property type="entry name" value="Ubiquitin-like"/>
    <property type="match status" value="1"/>
</dbReference>
<dbReference type="SUPFAM" id="SSF51206">
    <property type="entry name" value="cAMP-binding domain-like"/>
    <property type="match status" value="2"/>
</dbReference>
<dbReference type="STRING" id="1156394.T0RI60"/>
<gene>
    <name evidence="3" type="ORF">SDRG_12725</name>
</gene>
<dbReference type="PANTHER" id="PTHR23011:SF28">
    <property type="entry name" value="CYCLIC NUCLEOTIDE-BINDING DOMAIN CONTAINING PROTEIN"/>
    <property type="match status" value="1"/>
</dbReference>
<name>T0RI60_SAPDV</name>
<evidence type="ECO:0000259" key="1">
    <source>
        <dbReference type="PROSITE" id="PS50042"/>
    </source>
</evidence>
<dbReference type="PROSITE" id="PS50053">
    <property type="entry name" value="UBIQUITIN_2"/>
    <property type="match status" value="1"/>
</dbReference>
<dbReference type="SMART" id="SM00213">
    <property type="entry name" value="UBQ"/>
    <property type="match status" value="1"/>
</dbReference>
<accession>T0RI60</accession>
<dbReference type="CDD" id="cd00038">
    <property type="entry name" value="CAP_ED"/>
    <property type="match status" value="2"/>
</dbReference>
<dbReference type="InterPro" id="IPR029071">
    <property type="entry name" value="Ubiquitin-like_domsf"/>
</dbReference>
<keyword evidence="4" id="KW-1185">Reference proteome</keyword>
<dbReference type="Proteomes" id="UP000030762">
    <property type="component" value="Unassembled WGS sequence"/>
</dbReference>
<dbReference type="InterPro" id="IPR000626">
    <property type="entry name" value="Ubiquitin-like_dom"/>
</dbReference>
<dbReference type="OMA" id="RTHRRVW"/>
<reference evidence="3 4" key="1">
    <citation type="submission" date="2012-04" db="EMBL/GenBank/DDBJ databases">
        <title>The Genome Sequence of Saprolegnia declina VS20.</title>
        <authorList>
            <consortium name="The Broad Institute Genome Sequencing Platform"/>
            <person name="Russ C."/>
            <person name="Nusbaum C."/>
            <person name="Tyler B."/>
            <person name="van West P."/>
            <person name="Dieguez-Uribeondo J."/>
            <person name="de Bruijn I."/>
            <person name="Tripathy S."/>
            <person name="Jiang R."/>
            <person name="Young S.K."/>
            <person name="Zeng Q."/>
            <person name="Gargeya S."/>
            <person name="Fitzgerald M."/>
            <person name="Haas B."/>
            <person name="Abouelleil A."/>
            <person name="Alvarado L."/>
            <person name="Arachchi H.M."/>
            <person name="Berlin A."/>
            <person name="Chapman S.B."/>
            <person name="Goldberg J."/>
            <person name="Griggs A."/>
            <person name="Gujja S."/>
            <person name="Hansen M."/>
            <person name="Howarth C."/>
            <person name="Imamovic A."/>
            <person name="Larimer J."/>
            <person name="McCowen C."/>
            <person name="Montmayeur A."/>
            <person name="Murphy C."/>
            <person name="Neiman D."/>
            <person name="Pearson M."/>
            <person name="Priest M."/>
            <person name="Roberts A."/>
            <person name="Saif S."/>
            <person name="Shea T."/>
            <person name="Sisk P."/>
            <person name="Sykes S."/>
            <person name="Wortman J."/>
            <person name="Nusbaum C."/>
            <person name="Birren B."/>
        </authorList>
    </citation>
    <scope>NUCLEOTIDE SEQUENCE [LARGE SCALE GENOMIC DNA]</scope>
    <source>
        <strain evidence="3 4">VS20</strain>
    </source>
</reference>
<organism evidence="3 4">
    <name type="scientific">Saprolegnia diclina (strain VS20)</name>
    <dbReference type="NCBI Taxonomy" id="1156394"/>
    <lineage>
        <taxon>Eukaryota</taxon>
        <taxon>Sar</taxon>
        <taxon>Stramenopiles</taxon>
        <taxon>Oomycota</taxon>
        <taxon>Saprolegniomycetes</taxon>
        <taxon>Saprolegniales</taxon>
        <taxon>Saprolegniaceae</taxon>
        <taxon>Saprolegnia</taxon>
    </lineage>
</organism>
<dbReference type="PROSITE" id="PS50042">
    <property type="entry name" value="CNMP_BINDING_3"/>
    <property type="match status" value="2"/>
</dbReference>
<dbReference type="Gene3D" id="2.60.120.10">
    <property type="entry name" value="Jelly Rolls"/>
    <property type="match status" value="2"/>
</dbReference>
<proteinExistence type="predicted"/>
<dbReference type="RefSeq" id="XP_008617029.1">
    <property type="nucleotide sequence ID" value="XM_008618807.1"/>
</dbReference>
<dbReference type="InterPro" id="IPR018490">
    <property type="entry name" value="cNMP-bd_dom_sf"/>
</dbReference>